<dbReference type="Proteomes" id="UP000790377">
    <property type="component" value="Unassembled WGS sequence"/>
</dbReference>
<protein>
    <submittedName>
        <fullName evidence="1">Uncharacterized protein</fullName>
    </submittedName>
</protein>
<comment type="caution">
    <text evidence="1">The sequence shown here is derived from an EMBL/GenBank/DDBJ whole genome shotgun (WGS) entry which is preliminary data.</text>
</comment>
<evidence type="ECO:0000313" key="1">
    <source>
        <dbReference type="EMBL" id="KAH7906722.1"/>
    </source>
</evidence>
<keyword evidence="2" id="KW-1185">Reference proteome</keyword>
<reference evidence="1" key="1">
    <citation type="journal article" date="2021" name="New Phytol.">
        <title>Evolutionary innovations through gain and loss of genes in the ectomycorrhizal Boletales.</title>
        <authorList>
            <person name="Wu G."/>
            <person name="Miyauchi S."/>
            <person name="Morin E."/>
            <person name="Kuo A."/>
            <person name="Drula E."/>
            <person name="Varga T."/>
            <person name="Kohler A."/>
            <person name="Feng B."/>
            <person name="Cao Y."/>
            <person name="Lipzen A."/>
            <person name="Daum C."/>
            <person name="Hundley H."/>
            <person name="Pangilinan J."/>
            <person name="Johnson J."/>
            <person name="Barry K."/>
            <person name="LaButti K."/>
            <person name="Ng V."/>
            <person name="Ahrendt S."/>
            <person name="Min B."/>
            <person name="Choi I.G."/>
            <person name="Park H."/>
            <person name="Plett J.M."/>
            <person name="Magnuson J."/>
            <person name="Spatafora J.W."/>
            <person name="Nagy L.G."/>
            <person name="Henrissat B."/>
            <person name="Grigoriev I.V."/>
            <person name="Yang Z.L."/>
            <person name="Xu J."/>
            <person name="Martin F.M."/>
        </authorList>
    </citation>
    <scope>NUCLEOTIDE SEQUENCE</scope>
    <source>
        <strain evidence="1">ATCC 28755</strain>
    </source>
</reference>
<dbReference type="EMBL" id="MU267984">
    <property type="protein sequence ID" value="KAH7906722.1"/>
    <property type="molecule type" value="Genomic_DNA"/>
</dbReference>
<accession>A0ACB8A203</accession>
<evidence type="ECO:0000313" key="2">
    <source>
        <dbReference type="Proteomes" id="UP000790377"/>
    </source>
</evidence>
<proteinExistence type="predicted"/>
<gene>
    <name evidence="1" type="ORF">BJ138DRAFT_1104917</name>
</gene>
<name>A0ACB8A203_9AGAM</name>
<organism evidence="1 2">
    <name type="scientific">Hygrophoropsis aurantiaca</name>
    <dbReference type="NCBI Taxonomy" id="72124"/>
    <lineage>
        <taxon>Eukaryota</taxon>
        <taxon>Fungi</taxon>
        <taxon>Dikarya</taxon>
        <taxon>Basidiomycota</taxon>
        <taxon>Agaricomycotina</taxon>
        <taxon>Agaricomycetes</taxon>
        <taxon>Agaricomycetidae</taxon>
        <taxon>Boletales</taxon>
        <taxon>Coniophorineae</taxon>
        <taxon>Hygrophoropsidaceae</taxon>
        <taxon>Hygrophoropsis</taxon>
    </lineage>
</organism>
<sequence>MSPTSLIDLPDETLLDIIAYHRNKKPIALACKRLNSICNHWFFRTYHLRLRVKPSGYSEKYVQRILPLDTNETLYKWNSDAVRARLSHLREKAPHVRELIVYNAGEQDTHLFPKDIIPDLVRTLDACTGVTTVRFKVETLGILPVCFWDWFAAVEVSKVYLGHLSAPHPRGQLKRIDSITLYEGCLYDKARPFLEFIDPTEIRLNYVEYVPPISMTRISLFKPLASHFRRLTALRIQLDYGRDWENMLVTADVGLG</sequence>